<dbReference type="InterPro" id="IPR027417">
    <property type="entry name" value="P-loop_NTPase"/>
</dbReference>
<dbReference type="CDD" id="cd18499">
    <property type="entry name" value="BACK_RHOBTB"/>
    <property type="match status" value="1"/>
</dbReference>
<accession>A0ABN7T2T9</accession>
<dbReference type="SUPFAM" id="SSF52540">
    <property type="entry name" value="P-loop containing nucleoside triphosphate hydrolases"/>
    <property type="match status" value="1"/>
</dbReference>
<sequence>MSLARRRVFRKIALFHCKLIHLNFRATGTSRQHRKSVPHFVVGCKADLRHCNLEEFNARCGQLATKVYQDDLLYPWQGRAVATELSLPYYETSVVTGDGIEDLFTNAIRAALLTRRRFWRSHLKSVQRPLPQPPLLPPMPPDSDSQMAEGSKRLALPAPPSSPELPECELPAFDTFFDYERYSDSNSGQCSIPLHRCILASRTRVSSEEEFDEDFIRLIYHSRGYSNDPRIFSTVESRAARLNMFNTGKYSDVTLIADDGAIKAHRILLAAGSELMNAMLIGHWRRVARVLSLDLRTCHAGLVDPDEAADSAHLRRLAPLHDGVFTKLEAQIIERIRTSPTNIGLQFSMTALELAEQHHANRLAAFITRHLSVNFNEIDAFHKEQFLELAEAKRVIIEKERWPPTWYMKERDLYERTIKSIKNRESHKRS</sequence>
<organism evidence="3 4">
    <name type="scientific">Oikopleura dioica</name>
    <name type="common">Tunicate</name>
    <dbReference type="NCBI Taxonomy" id="34765"/>
    <lineage>
        <taxon>Eukaryota</taxon>
        <taxon>Metazoa</taxon>
        <taxon>Chordata</taxon>
        <taxon>Tunicata</taxon>
        <taxon>Appendicularia</taxon>
        <taxon>Copelata</taxon>
        <taxon>Oikopleuridae</taxon>
        <taxon>Oikopleura</taxon>
    </lineage>
</organism>
<dbReference type="EMBL" id="OU015567">
    <property type="protein sequence ID" value="CAG5111372.1"/>
    <property type="molecule type" value="Genomic_DNA"/>
</dbReference>
<dbReference type="PROSITE" id="PS50097">
    <property type="entry name" value="BTB"/>
    <property type="match status" value="1"/>
</dbReference>
<name>A0ABN7T2T9_OIKDI</name>
<dbReference type="Gene3D" id="3.30.710.10">
    <property type="entry name" value="Potassium Channel Kv1.1, Chain A"/>
    <property type="match status" value="1"/>
</dbReference>
<proteinExistence type="predicted"/>
<dbReference type="InterPro" id="IPR000210">
    <property type="entry name" value="BTB/POZ_dom"/>
</dbReference>
<dbReference type="Pfam" id="PF00651">
    <property type="entry name" value="BTB"/>
    <property type="match status" value="1"/>
</dbReference>
<evidence type="ECO:0000259" key="2">
    <source>
        <dbReference type="PROSITE" id="PS50097"/>
    </source>
</evidence>
<evidence type="ECO:0000256" key="1">
    <source>
        <dbReference type="SAM" id="MobiDB-lite"/>
    </source>
</evidence>
<keyword evidence="4" id="KW-1185">Reference proteome</keyword>
<reference evidence="3 4" key="1">
    <citation type="submission" date="2021-04" db="EMBL/GenBank/DDBJ databases">
        <authorList>
            <person name="Bliznina A."/>
        </authorList>
    </citation>
    <scope>NUCLEOTIDE SEQUENCE [LARGE SCALE GENOMIC DNA]</scope>
</reference>
<protein>
    <submittedName>
        <fullName evidence="3">Oidioi.mRNA.OKI2018_I69.chr2.g5688.t1.cds</fullName>
    </submittedName>
</protein>
<dbReference type="SUPFAM" id="SSF54695">
    <property type="entry name" value="POZ domain"/>
    <property type="match status" value="1"/>
</dbReference>
<dbReference type="InterPro" id="IPR011333">
    <property type="entry name" value="SKP1/BTB/POZ_sf"/>
</dbReference>
<feature type="domain" description="BTB" evidence="2">
    <location>
        <begin position="251"/>
        <end position="280"/>
    </location>
</feature>
<feature type="region of interest" description="Disordered" evidence="1">
    <location>
        <begin position="127"/>
        <end position="166"/>
    </location>
</feature>
<dbReference type="Proteomes" id="UP001158576">
    <property type="component" value="Chromosome 2"/>
</dbReference>
<gene>
    <name evidence="3" type="ORF">OKIOD_LOCUS14453</name>
</gene>
<evidence type="ECO:0000313" key="3">
    <source>
        <dbReference type="EMBL" id="CAG5111372.1"/>
    </source>
</evidence>
<feature type="compositionally biased region" description="Pro residues" evidence="1">
    <location>
        <begin position="130"/>
        <end position="141"/>
    </location>
</feature>
<dbReference type="Gene3D" id="3.40.50.300">
    <property type="entry name" value="P-loop containing nucleotide triphosphate hydrolases"/>
    <property type="match status" value="1"/>
</dbReference>
<evidence type="ECO:0000313" key="4">
    <source>
        <dbReference type="Proteomes" id="UP001158576"/>
    </source>
</evidence>